<keyword evidence="2 5" id="KW-0378">Hydrolase</keyword>
<dbReference type="SMART" id="SM00642">
    <property type="entry name" value="Aamy"/>
    <property type="match status" value="1"/>
</dbReference>
<evidence type="ECO:0000256" key="1">
    <source>
        <dbReference type="ARBA" id="ARBA00008061"/>
    </source>
</evidence>
<comment type="similarity">
    <text evidence="1">Belongs to the glycosyl hydrolase 13 family.</text>
</comment>
<dbReference type="Gene3D" id="3.90.400.10">
    <property type="entry name" value="Oligo-1,6-glucosidase, Domain 2"/>
    <property type="match status" value="1"/>
</dbReference>
<dbReference type="SUPFAM" id="SSF51011">
    <property type="entry name" value="Glycosyl hydrolase domain"/>
    <property type="match status" value="1"/>
</dbReference>
<evidence type="ECO:0000259" key="4">
    <source>
        <dbReference type="SMART" id="SM00642"/>
    </source>
</evidence>
<proteinExistence type="inferred from homology"/>
<dbReference type="InterPro" id="IPR045857">
    <property type="entry name" value="O16G_dom_2"/>
</dbReference>
<gene>
    <name evidence="5" type="ORF">FHS31_002205</name>
</gene>
<dbReference type="SUPFAM" id="SSF51445">
    <property type="entry name" value="(Trans)glycosidases"/>
    <property type="match status" value="1"/>
</dbReference>
<dbReference type="CDD" id="cd11333">
    <property type="entry name" value="AmyAc_SI_OligoGlu_DGase"/>
    <property type="match status" value="1"/>
</dbReference>
<name>A0ABX0TWR5_9SPHN</name>
<protein>
    <submittedName>
        <fullName evidence="5">Oligo-1,6-glucosidase</fullName>
        <ecNumber evidence="5">3.2.1.10</ecNumber>
    </submittedName>
</protein>
<dbReference type="Gene3D" id="2.60.40.1180">
    <property type="entry name" value="Golgi alpha-mannosidase II"/>
    <property type="match status" value="1"/>
</dbReference>
<sequence length="580" mass="63997">MTTAAGLSTRAGAAPAVEPWWQSATGYQIYPASFADSNGDGVGDIAGIIGKLDYLQDLGIGFIWLSPVYASPMVDNGYDISDYQAINPRFGALKEMDRLIAEARARGIGIVMDLVVNHTSDQHAWFQQARRSKTSPYRNYYLWRDNPPAKGAPDDMTASFGGSTWSYDAQAGAYYFHMFAAQQPDLNWANPAMRADIYKMMNWWLDRGIAGFRMDVIDLIGKDIAHGITANGPNEHPYLQEMTAATQAGRDCLTVGEVWSATPDNAPLYSDPARHELSMIFQFEAVTRFWDDQQGKWKPKPIDLPVLKSIFGKWQAALATRGWSALFWGNHDLPRAVSRYGDDGAGRVASAKMLATVLHLMKGTPYIYQGEEIGMTNAGFTSIDQYRDVETINLHAIALQAGIKDADFMAGARANSRDNARTPMQWTDGPNAGFSRGRPWIAVNPNKATINAAADSADPNGVYQRYRLLIALRKALPIIRQGSFRLIQPNHKQIFAYERRLGEDRLLVIANFTGTPATLPLTPNEIMVGRDLLSGADRTLSGTTLLLQPYETMALLRASPPGNAILTATNVLHQDDRSAR</sequence>
<reference evidence="5 6" key="1">
    <citation type="submission" date="2020-03" db="EMBL/GenBank/DDBJ databases">
        <title>Genomic Encyclopedia of Type Strains, Phase III (KMG-III): the genomes of soil and plant-associated and newly described type strains.</title>
        <authorList>
            <person name="Whitman W."/>
        </authorList>
    </citation>
    <scope>NUCLEOTIDE SEQUENCE [LARGE SCALE GENOMIC DNA]</scope>
    <source>
        <strain evidence="5 6">CECT 8804</strain>
    </source>
</reference>
<dbReference type="EMBL" id="JAAOZC010000005">
    <property type="protein sequence ID" value="NIJ08584.1"/>
    <property type="molecule type" value="Genomic_DNA"/>
</dbReference>
<dbReference type="InterPro" id="IPR013780">
    <property type="entry name" value="Glyco_hydro_b"/>
</dbReference>
<accession>A0ABX0TWR5</accession>
<keyword evidence="6" id="KW-1185">Reference proteome</keyword>
<dbReference type="Pfam" id="PF23915">
    <property type="entry name" value="SusG_C"/>
    <property type="match status" value="1"/>
</dbReference>
<dbReference type="Pfam" id="PF00128">
    <property type="entry name" value="Alpha-amylase"/>
    <property type="match status" value="1"/>
</dbReference>
<organism evidence="5 6">
    <name type="scientific">Sphingomonas vulcanisoli</name>
    <dbReference type="NCBI Taxonomy" id="1658060"/>
    <lineage>
        <taxon>Bacteria</taxon>
        <taxon>Pseudomonadati</taxon>
        <taxon>Pseudomonadota</taxon>
        <taxon>Alphaproteobacteria</taxon>
        <taxon>Sphingomonadales</taxon>
        <taxon>Sphingomonadaceae</taxon>
        <taxon>Sphingomonas</taxon>
    </lineage>
</organism>
<dbReference type="GO" id="GO:0004574">
    <property type="term" value="F:oligo-1,6-glucosidase activity"/>
    <property type="evidence" value="ECO:0007669"/>
    <property type="project" value="UniProtKB-EC"/>
</dbReference>
<evidence type="ECO:0000313" key="5">
    <source>
        <dbReference type="EMBL" id="NIJ08584.1"/>
    </source>
</evidence>
<dbReference type="InterPro" id="IPR056300">
    <property type="entry name" value="SusG-like_C"/>
</dbReference>
<comment type="caution">
    <text evidence="5">The sequence shown here is derived from an EMBL/GenBank/DDBJ whole genome shotgun (WGS) entry which is preliminary data.</text>
</comment>
<dbReference type="Proteomes" id="UP000727456">
    <property type="component" value="Unassembled WGS sequence"/>
</dbReference>
<dbReference type="EC" id="3.2.1.10" evidence="5"/>
<dbReference type="InterPro" id="IPR017853">
    <property type="entry name" value="GH"/>
</dbReference>
<dbReference type="NCBIfam" id="NF008183">
    <property type="entry name" value="PRK10933.1"/>
    <property type="match status" value="1"/>
</dbReference>
<dbReference type="InterPro" id="IPR006047">
    <property type="entry name" value="GH13_cat_dom"/>
</dbReference>
<dbReference type="Gene3D" id="3.20.20.80">
    <property type="entry name" value="Glycosidases"/>
    <property type="match status" value="1"/>
</dbReference>
<evidence type="ECO:0000313" key="6">
    <source>
        <dbReference type="Proteomes" id="UP000727456"/>
    </source>
</evidence>
<dbReference type="RefSeq" id="WP_167073434.1">
    <property type="nucleotide sequence ID" value="NZ_JAAOZC010000005.1"/>
</dbReference>
<dbReference type="PANTHER" id="PTHR10357">
    <property type="entry name" value="ALPHA-AMYLASE FAMILY MEMBER"/>
    <property type="match status" value="1"/>
</dbReference>
<evidence type="ECO:0000256" key="2">
    <source>
        <dbReference type="ARBA" id="ARBA00022801"/>
    </source>
</evidence>
<evidence type="ECO:0000256" key="3">
    <source>
        <dbReference type="ARBA" id="ARBA00023295"/>
    </source>
</evidence>
<dbReference type="PANTHER" id="PTHR10357:SF179">
    <property type="entry name" value="NEUTRAL AND BASIC AMINO ACID TRANSPORT PROTEIN RBAT"/>
    <property type="match status" value="1"/>
</dbReference>
<keyword evidence="3 5" id="KW-0326">Glycosidase</keyword>
<feature type="domain" description="Glycosyl hydrolase family 13 catalytic" evidence="4">
    <location>
        <begin position="28"/>
        <end position="421"/>
    </location>
</feature>